<reference evidence="2 3" key="1">
    <citation type="journal article" date="2020" name="ISME J.">
        <title>Uncovering the hidden diversity of litter-decomposition mechanisms in mushroom-forming fungi.</title>
        <authorList>
            <person name="Floudas D."/>
            <person name="Bentzer J."/>
            <person name="Ahren D."/>
            <person name="Johansson T."/>
            <person name="Persson P."/>
            <person name="Tunlid A."/>
        </authorList>
    </citation>
    <scope>NUCLEOTIDE SEQUENCE [LARGE SCALE GENOMIC DNA]</scope>
    <source>
        <strain evidence="2 3">CBS 146.42</strain>
    </source>
</reference>
<feature type="compositionally biased region" description="Low complexity" evidence="1">
    <location>
        <begin position="169"/>
        <end position="181"/>
    </location>
</feature>
<dbReference type="Proteomes" id="UP000559027">
    <property type="component" value="Unassembled WGS sequence"/>
</dbReference>
<feature type="compositionally biased region" description="Low complexity" evidence="1">
    <location>
        <begin position="113"/>
        <end position="135"/>
    </location>
</feature>
<evidence type="ECO:0000313" key="2">
    <source>
        <dbReference type="EMBL" id="KAF5346707.1"/>
    </source>
</evidence>
<dbReference type="OrthoDB" id="3227079at2759"/>
<protein>
    <submittedName>
        <fullName evidence="2">Uncharacterized protein</fullName>
    </submittedName>
</protein>
<feature type="region of interest" description="Disordered" evidence="1">
    <location>
        <begin position="48"/>
        <end position="70"/>
    </location>
</feature>
<evidence type="ECO:0000313" key="3">
    <source>
        <dbReference type="Proteomes" id="UP000559027"/>
    </source>
</evidence>
<dbReference type="AlphaFoldDB" id="A0A8H5FS38"/>
<dbReference type="EMBL" id="JAACJO010000030">
    <property type="protein sequence ID" value="KAF5346707.1"/>
    <property type="molecule type" value="Genomic_DNA"/>
</dbReference>
<keyword evidence="3" id="KW-1185">Reference proteome</keyword>
<feature type="compositionally biased region" description="Acidic residues" evidence="1">
    <location>
        <begin position="189"/>
        <end position="203"/>
    </location>
</feature>
<feature type="compositionally biased region" description="Pro residues" evidence="1">
    <location>
        <begin position="264"/>
        <end position="273"/>
    </location>
</feature>
<name>A0A8H5FS38_9AGAR</name>
<feature type="compositionally biased region" description="Polar residues" evidence="1">
    <location>
        <begin position="244"/>
        <end position="254"/>
    </location>
</feature>
<evidence type="ECO:0000256" key="1">
    <source>
        <dbReference type="SAM" id="MobiDB-lite"/>
    </source>
</evidence>
<comment type="caution">
    <text evidence="2">The sequence shown here is derived from an EMBL/GenBank/DDBJ whole genome shotgun (WGS) entry which is preliminary data.</text>
</comment>
<organism evidence="2 3">
    <name type="scientific">Leucocoprinus leucothites</name>
    <dbReference type="NCBI Taxonomy" id="201217"/>
    <lineage>
        <taxon>Eukaryota</taxon>
        <taxon>Fungi</taxon>
        <taxon>Dikarya</taxon>
        <taxon>Basidiomycota</taxon>
        <taxon>Agaricomycotina</taxon>
        <taxon>Agaricomycetes</taxon>
        <taxon>Agaricomycetidae</taxon>
        <taxon>Agaricales</taxon>
        <taxon>Agaricineae</taxon>
        <taxon>Agaricaceae</taxon>
        <taxon>Leucocoprinus</taxon>
    </lineage>
</organism>
<proteinExistence type="predicted"/>
<feature type="region of interest" description="Disordered" evidence="1">
    <location>
        <begin position="161"/>
        <end position="204"/>
    </location>
</feature>
<sequence>MGKGDRANSALSPFGKFRSPSPLTLVSRTAMCTSTLMDLFSCCFPRKRSRPNQPDEQTYLIPTEPQPESLDDEITRRQRALQGRLTEIVRAKEGKMVNLHVRLPFNLHNRTTSSLSGRLDPSSSRSASDSLLASPVPTSPRYPITYAVNHHQYHYTSPLGYVDEHHSSASRSSSRLTPQPDQHGHDHDGEGEDEPTDGLDPEDDRFPILNLRLVNPNPAFGIGTSNRPLLMRGRSPLKLTMTLEPTSETASSSKIVGEQSGALPQPPPPPPQSPKSDVTEYMTLGKEESAEGEDMMSPSSTVGPSAAGAPKTPTDAEQLIVSISPASTNSFRIHETSPLVINWGS</sequence>
<feature type="region of interest" description="Disordered" evidence="1">
    <location>
        <begin position="110"/>
        <end position="140"/>
    </location>
</feature>
<feature type="region of interest" description="Disordered" evidence="1">
    <location>
        <begin position="244"/>
        <end position="313"/>
    </location>
</feature>
<accession>A0A8H5FS38</accession>
<gene>
    <name evidence="2" type="ORF">D9756_010343</name>
</gene>